<evidence type="ECO:0000256" key="10">
    <source>
        <dbReference type="ARBA" id="ARBA00033228"/>
    </source>
</evidence>
<dbReference type="InterPro" id="IPR051168">
    <property type="entry name" value="AASS"/>
</dbReference>
<evidence type="ECO:0000259" key="16">
    <source>
        <dbReference type="SMART" id="SM01003"/>
    </source>
</evidence>
<evidence type="ECO:0000256" key="5">
    <source>
        <dbReference type="ARBA" id="ARBA00021221"/>
    </source>
</evidence>
<feature type="active site" description="Proton acceptor" evidence="12">
    <location>
        <position position="84"/>
    </location>
</feature>
<name>A0AAW2Z891_9EUKA</name>
<evidence type="ECO:0000256" key="2">
    <source>
        <dbReference type="ARBA" id="ARBA00005689"/>
    </source>
</evidence>
<sequence length="391" mass="43874">MSKVHLWLRDEVKEFEKRTALAPQDAARLISENNIEITVERSSTRIFEDAEYEKVGCKLVDSNAWINNAPAAKKDPNTFVLGLKELPPLDGTALFPLNQRHIYFAHCYKRQGDWKDTMKRFVDGDGELLDLEFLNFDNGRRIAAFGVAAGFAGMAVGLIVWANQKLNRPTGQLHPFNHKDDLVDHVRKLLKEAGTPKVMVLGALGRCGKGSVDMAKLAGVEGENLLEWDINETKVGGPFPQMINDVDILVNDIYLSGEVVPFINKDMIEEGDKNGTRRLTVFVDVSCDVSNPHNPFPINNAITTFDKPSRNVLSGSADRKPLDVIAIDHLPSLTPRESSQDFSSQLSRHLVDLSRVDFSTESQPQESDENQRVWLRSRKLFSEKVQEYKSA</sequence>
<comment type="similarity">
    <text evidence="2">Belongs to the AlaDH/PNT family.</text>
</comment>
<evidence type="ECO:0000256" key="4">
    <source>
        <dbReference type="ARBA" id="ARBA00012847"/>
    </source>
</evidence>
<feature type="binding site" evidence="13">
    <location>
        <position position="254"/>
    </location>
    <ligand>
        <name>NAD(+)</name>
        <dbReference type="ChEBI" id="CHEBI:57540"/>
    </ligand>
</feature>
<evidence type="ECO:0000256" key="6">
    <source>
        <dbReference type="ARBA" id="ARBA00022605"/>
    </source>
</evidence>
<feature type="binding site" evidence="13">
    <location>
        <begin position="205"/>
        <end position="206"/>
    </location>
    <ligand>
        <name>NAD(+)</name>
        <dbReference type="ChEBI" id="CHEBI:57540"/>
    </ligand>
</feature>
<dbReference type="SMART" id="SM01002">
    <property type="entry name" value="AlaDh_PNT_C"/>
    <property type="match status" value="1"/>
</dbReference>
<reference evidence="17 18" key="1">
    <citation type="submission" date="2024-03" db="EMBL/GenBank/DDBJ databases">
        <title>The Acrasis kona genome and developmental transcriptomes reveal deep origins of eukaryotic multicellular pathways.</title>
        <authorList>
            <person name="Sheikh S."/>
            <person name="Fu C.-J."/>
            <person name="Brown M.W."/>
            <person name="Baldauf S.L."/>
        </authorList>
    </citation>
    <scope>NUCLEOTIDE SEQUENCE [LARGE SCALE GENOMIC DNA]</scope>
    <source>
        <strain evidence="17 18">ATCC MYA-3509</strain>
    </source>
</reference>
<dbReference type="Gene3D" id="3.40.50.720">
    <property type="entry name" value="NAD(P)-binding Rossmann-like Domain"/>
    <property type="match status" value="1"/>
</dbReference>
<evidence type="ECO:0000256" key="9">
    <source>
        <dbReference type="ARBA" id="ARBA00023157"/>
    </source>
</evidence>
<dbReference type="SMART" id="SM01003">
    <property type="entry name" value="AlaDh_PNT_N"/>
    <property type="match status" value="1"/>
</dbReference>
<dbReference type="SUPFAM" id="SSF52283">
    <property type="entry name" value="Formate/glycerate dehydrogenase catalytic domain-like"/>
    <property type="match status" value="1"/>
</dbReference>
<evidence type="ECO:0000256" key="1">
    <source>
        <dbReference type="ARBA" id="ARBA00004884"/>
    </source>
</evidence>
<feature type="domain" description="Alanine dehydrogenase/pyridine nucleotide transhydrogenase NAD(H)-binding" evidence="15">
    <location>
        <begin position="182"/>
        <end position="326"/>
    </location>
</feature>
<dbReference type="EMBL" id="JAOPGA020001148">
    <property type="protein sequence ID" value="KAL0485569.1"/>
    <property type="molecule type" value="Genomic_DNA"/>
</dbReference>
<keyword evidence="18" id="KW-1185">Reference proteome</keyword>
<keyword evidence="6" id="KW-0028">Amino-acid biosynthesis</keyword>
<gene>
    <name evidence="17" type="ORF">AKO1_003131</name>
</gene>
<dbReference type="EC" id="1.5.1.7" evidence="4"/>
<evidence type="ECO:0000259" key="15">
    <source>
        <dbReference type="SMART" id="SM01002"/>
    </source>
</evidence>
<dbReference type="Proteomes" id="UP001431209">
    <property type="component" value="Unassembled WGS sequence"/>
</dbReference>
<dbReference type="InterPro" id="IPR027281">
    <property type="entry name" value="Lys1"/>
</dbReference>
<evidence type="ECO:0000256" key="8">
    <source>
        <dbReference type="ARBA" id="ARBA00023027"/>
    </source>
</evidence>
<feature type="binding site" evidence="13">
    <location>
        <position position="285"/>
    </location>
    <ligand>
        <name>NAD(+)</name>
        <dbReference type="ChEBI" id="CHEBI:57540"/>
    </ligand>
</feature>
<feature type="active site" description="Proton donor" evidence="12">
    <location>
        <position position="106"/>
    </location>
</feature>
<evidence type="ECO:0000313" key="18">
    <source>
        <dbReference type="Proteomes" id="UP001431209"/>
    </source>
</evidence>
<dbReference type="GO" id="GO:0005737">
    <property type="term" value="C:cytoplasm"/>
    <property type="evidence" value="ECO:0007669"/>
    <property type="project" value="TreeGrafter"/>
</dbReference>
<dbReference type="Pfam" id="PF05222">
    <property type="entry name" value="AlaDh_PNT_N"/>
    <property type="match status" value="1"/>
</dbReference>
<comment type="catalytic activity">
    <reaction evidence="11">
        <text>L-saccharopine + NAD(+) + H2O = L-lysine + 2-oxoglutarate + NADH + H(+)</text>
        <dbReference type="Rhea" id="RHEA:12440"/>
        <dbReference type="ChEBI" id="CHEBI:15377"/>
        <dbReference type="ChEBI" id="CHEBI:15378"/>
        <dbReference type="ChEBI" id="CHEBI:16810"/>
        <dbReference type="ChEBI" id="CHEBI:32551"/>
        <dbReference type="ChEBI" id="CHEBI:57540"/>
        <dbReference type="ChEBI" id="CHEBI:57945"/>
        <dbReference type="ChEBI" id="CHEBI:57951"/>
        <dbReference type="EC" id="1.5.1.7"/>
    </reaction>
</comment>
<proteinExistence type="inferred from homology"/>
<accession>A0AAW2Z891</accession>
<comment type="caution">
    <text evidence="17">The sequence shown here is derived from an EMBL/GenBank/DDBJ whole genome shotgun (WGS) entry which is preliminary data.</text>
</comment>
<dbReference type="PANTHER" id="PTHR11133">
    <property type="entry name" value="SACCHAROPINE DEHYDROGENASE"/>
    <property type="match status" value="1"/>
</dbReference>
<keyword evidence="7" id="KW-0560">Oxidoreductase</keyword>
<protein>
    <recommendedName>
        <fullName evidence="5">Saccharopine dehydrogenase [NAD(+), L-lysine-forming]</fullName>
        <ecNumber evidence="4">1.5.1.7</ecNumber>
    </recommendedName>
    <alternativeName>
        <fullName evidence="10">Lysine--2-oxoglutarate reductase</fullName>
    </alternativeName>
</protein>
<dbReference type="PANTHER" id="PTHR11133:SF23">
    <property type="entry name" value="SACCHAROPINE DEHYDROGENASE [NAD(+), L-LYSINE-FORMING]"/>
    <property type="match status" value="1"/>
</dbReference>
<evidence type="ECO:0000256" key="7">
    <source>
        <dbReference type="ARBA" id="ARBA00023002"/>
    </source>
</evidence>
<evidence type="ECO:0000256" key="11">
    <source>
        <dbReference type="ARBA" id="ARBA00047860"/>
    </source>
</evidence>
<evidence type="ECO:0000256" key="14">
    <source>
        <dbReference type="SAM" id="Phobius"/>
    </source>
</evidence>
<keyword evidence="9" id="KW-1015">Disulfide bond</keyword>
<evidence type="ECO:0000256" key="3">
    <source>
        <dbReference type="ARBA" id="ARBA00011245"/>
    </source>
</evidence>
<feature type="transmembrane region" description="Helical" evidence="14">
    <location>
        <begin position="142"/>
        <end position="162"/>
    </location>
</feature>
<feature type="binding site" evidence="13">
    <location>
        <position position="233"/>
    </location>
    <ligand>
        <name>NAD(+)</name>
        <dbReference type="ChEBI" id="CHEBI:57540"/>
    </ligand>
</feature>
<keyword evidence="14" id="KW-0812">Transmembrane</keyword>
<dbReference type="AlphaFoldDB" id="A0AAW2Z891"/>
<evidence type="ECO:0000313" key="17">
    <source>
        <dbReference type="EMBL" id="KAL0485569.1"/>
    </source>
</evidence>
<dbReference type="FunFam" id="3.40.50.720:FF:000217">
    <property type="entry name" value="Saccharopine dehydrogenase [NAD(+), L-lysine-forming]"/>
    <property type="match status" value="1"/>
</dbReference>
<dbReference type="GO" id="GO:0019878">
    <property type="term" value="P:lysine biosynthetic process via aminoadipic acid"/>
    <property type="evidence" value="ECO:0007669"/>
    <property type="project" value="TreeGrafter"/>
</dbReference>
<organism evidence="17 18">
    <name type="scientific">Acrasis kona</name>
    <dbReference type="NCBI Taxonomy" id="1008807"/>
    <lineage>
        <taxon>Eukaryota</taxon>
        <taxon>Discoba</taxon>
        <taxon>Heterolobosea</taxon>
        <taxon>Tetramitia</taxon>
        <taxon>Eutetramitia</taxon>
        <taxon>Acrasidae</taxon>
        <taxon>Acrasis</taxon>
    </lineage>
</organism>
<feature type="binding site" evidence="13">
    <location>
        <begin position="327"/>
        <end position="330"/>
    </location>
    <ligand>
        <name>NAD(+)</name>
        <dbReference type="ChEBI" id="CHEBI:57540"/>
    </ligand>
</feature>
<dbReference type="GO" id="GO:0004754">
    <property type="term" value="F:saccharopine dehydrogenase (NAD+, L-lysine-forming) activity"/>
    <property type="evidence" value="ECO:0007669"/>
    <property type="project" value="UniProtKB-EC"/>
</dbReference>
<feature type="domain" description="Alanine dehydrogenase/pyridine nucleotide transhydrogenase N-terminal" evidence="16">
    <location>
        <begin position="7"/>
        <end position="152"/>
    </location>
</feature>
<evidence type="ECO:0000256" key="13">
    <source>
        <dbReference type="PIRSR" id="PIRSR018250-3"/>
    </source>
</evidence>
<evidence type="ECO:0000256" key="12">
    <source>
        <dbReference type="PIRSR" id="PIRSR018250-1"/>
    </source>
</evidence>
<dbReference type="InterPro" id="IPR007886">
    <property type="entry name" value="AlaDH/PNT_N"/>
</dbReference>
<comment type="subunit">
    <text evidence="3">Monomer.</text>
</comment>
<comment type="pathway">
    <text evidence="1">Amino-acid biosynthesis; L-lysine biosynthesis via AAA pathway; L-lysine from L-alpha-aminoadipate (fungal route): step 3/3.</text>
</comment>
<dbReference type="PIRSF" id="PIRSF018250">
    <property type="entry name" value="Saccharopine_DH_Lys"/>
    <property type="match status" value="1"/>
</dbReference>
<keyword evidence="14" id="KW-1133">Transmembrane helix</keyword>
<keyword evidence="14" id="KW-0472">Membrane</keyword>
<feature type="binding site" evidence="13">
    <location>
        <position position="140"/>
    </location>
    <ligand>
        <name>NAD(+)</name>
        <dbReference type="ChEBI" id="CHEBI:57540"/>
    </ligand>
</feature>
<feature type="binding site" evidence="13">
    <location>
        <position position="229"/>
    </location>
    <ligand>
        <name>NAD(+)</name>
        <dbReference type="ChEBI" id="CHEBI:57540"/>
    </ligand>
</feature>
<keyword evidence="8 13" id="KW-0520">NAD</keyword>
<dbReference type="InterPro" id="IPR007698">
    <property type="entry name" value="AlaDH/PNT_NAD(H)-bd"/>
</dbReference>
<dbReference type="CDD" id="cd12188">
    <property type="entry name" value="SDH"/>
    <property type="match status" value="1"/>
</dbReference>